<dbReference type="EMBL" id="SZPY01000001">
    <property type="protein sequence ID" value="TKI63621.1"/>
    <property type="molecule type" value="Genomic_DNA"/>
</dbReference>
<sequence length="97" mass="11021">MARHQRLAGRRSFARSAGMRLTGLLLYSAAVFWTWWQLRDAMVFVVPAAVGGGLLHVWRGRPWLGLVVFWLMVVLLPILVVPALGTGFWADFRQGWE</sequence>
<keyword evidence="3" id="KW-1185">Reference proteome</keyword>
<keyword evidence="1" id="KW-1133">Transmembrane helix</keyword>
<accession>A0A4U2YU21</accession>
<evidence type="ECO:0000313" key="2">
    <source>
        <dbReference type="EMBL" id="TKI63621.1"/>
    </source>
</evidence>
<feature type="transmembrane region" description="Helical" evidence="1">
    <location>
        <begin position="41"/>
        <end position="58"/>
    </location>
</feature>
<comment type="caution">
    <text evidence="2">The sequence shown here is derived from an EMBL/GenBank/DDBJ whole genome shotgun (WGS) entry which is preliminary data.</text>
</comment>
<evidence type="ECO:0000313" key="3">
    <source>
        <dbReference type="Proteomes" id="UP000307808"/>
    </source>
</evidence>
<feature type="transmembrane region" description="Helical" evidence="1">
    <location>
        <begin position="65"/>
        <end position="90"/>
    </location>
</feature>
<dbReference type="RefSeq" id="WP_137064086.1">
    <property type="nucleotide sequence ID" value="NZ_CP040748.1"/>
</dbReference>
<protein>
    <submittedName>
        <fullName evidence="2">Uncharacterized protein</fullName>
    </submittedName>
</protein>
<name>A0A4U2YU21_9ACTN</name>
<keyword evidence="1" id="KW-0472">Membrane</keyword>
<evidence type="ECO:0000256" key="1">
    <source>
        <dbReference type="SAM" id="Phobius"/>
    </source>
</evidence>
<gene>
    <name evidence="2" type="ORF">FC770_00010</name>
</gene>
<dbReference type="Proteomes" id="UP000307808">
    <property type="component" value="Unassembled WGS sequence"/>
</dbReference>
<keyword evidence="1" id="KW-0812">Transmembrane</keyword>
<dbReference type="OrthoDB" id="9992281at2"/>
<organism evidence="2 3">
    <name type="scientific">Nocardioides jishulii</name>
    <dbReference type="NCBI Taxonomy" id="2575440"/>
    <lineage>
        <taxon>Bacteria</taxon>
        <taxon>Bacillati</taxon>
        <taxon>Actinomycetota</taxon>
        <taxon>Actinomycetes</taxon>
        <taxon>Propionibacteriales</taxon>
        <taxon>Nocardioidaceae</taxon>
        <taxon>Nocardioides</taxon>
    </lineage>
</organism>
<feature type="transmembrane region" description="Helical" evidence="1">
    <location>
        <begin position="12"/>
        <end position="35"/>
    </location>
</feature>
<proteinExistence type="predicted"/>
<dbReference type="AlphaFoldDB" id="A0A4U2YU21"/>
<reference evidence="2 3" key="1">
    <citation type="submission" date="2019-04" db="EMBL/GenBank/DDBJ databases">
        <authorList>
            <person name="Dong K."/>
        </authorList>
    </citation>
    <scope>NUCLEOTIDE SEQUENCE [LARGE SCALE GENOMIC DNA]</scope>
    <source>
        <strain evidence="3">dk3543</strain>
    </source>
</reference>